<dbReference type="CDD" id="cd01948">
    <property type="entry name" value="EAL"/>
    <property type="match status" value="1"/>
</dbReference>
<keyword evidence="1" id="KW-0812">Transmembrane</keyword>
<dbReference type="GO" id="GO:0007165">
    <property type="term" value="P:signal transduction"/>
    <property type="evidence" value="ECO:0007669"/>
    <property type="project" value="InterPro"/>
</dbReference>
<dbReference type="InterPro" id="IPR001633">
    <property type="entry name" value="EAL_dom"/>
</dbReference>
<dbReference type="Gene3D" id="3.20.20.450">
    <property type="entry name" value="EAL domain"/>
    <property type="match status" value="1"/>
</dbReference>
<dbReference type="AlphaFoldDB" id="A0A7Z2YFK5"/>
<evidence type="ECO:0000259" key="3">
    <source>
        <dbReference type="PROSITE" id="PS50885"/>
    </source>
</evidence>
<dbReference type="Pfam" id="PF00990">
    <property type="entry name" value="GGDEF"/>
    <property type="match status" value="1"/>
</dbReference>
<dbReference type="Proteomes" id="UP000464262">
    <property type="component" value="Chromosome 2"/>
</dbReference>
<dbReference type="Gene3D" id="6.10.340.10">
    <property type="match status" value="1"/>
</dbReference>
<keyword evidence="6" id="KW-1185">Reference proteome</keyword>
<organism evidence="5 6">
    <name type="scientific">Vibrio astriarenae</name>
    <dbReference type="NCBI Taxonomy" id="1481923"/>
    <lineage>
        <taxon>Bacteria</taxon>
        <taxon>Pseudomonadati</taxon>
        <taxon>Pseudomonadota</taxon>
        <taxon>Gammaproteobacteria</taxon>
        <taxon>Vibrionales</taxon>
        <taxon>Vibrionaceae</taxon>
        <taxon>Vibrio</taxon>
    </lineage>
</organism>
<evidence type="ECO:0000259" key="2">
    <source>
        <dbReference type="PROSITE" id="PS50883"/>
    </source>
</evidence>
<dbReference type="KEGG" id="vas:GT360_17205"/>
<dbReference type="InterPro" id="IPR029787">
    <property type="entry name" value="Nucleotide_cyclase"/>
</dbReference>
<dbReference type="InterPro" id="IPR000160">
    <property type="entry name" value="GGDEF_dom"/>
</dbReference>
<feature type="domain" description="HAMP" evidence="3">
    <location>
        <begin position="215"/>
        <end position="268"/>
    </location>
</feature>
<feature type="transmembrane region" description="Helical" evidence="1">
    <location>
        <begin position="9"/>
        <end position="28"/>
    </location>
</feature>
<dbReference type="CDD" id="cd01949">
    <property type="entry name" value="GGDEF"/>
    <property type="match status" value="1"/>
</dbReference>
<dbReference type="PROSITE" id="PS50883">
    <property type="entry name" value="EAL"/>
    <property type="match status" value="1"/>
</dbReference>
<dbReference type="PANTHER" id="PTHR33121">
    <property type="entry name" value="CYCLIC DI-GMP PHOSPHODIESTERASE PDEF"/>
    <property type="match status" value="1"/>
</dbReference>
<dbReference type="PROSITE" id="PS50885">
    <property type="entry name" value="HAMP"/>
    <property type="match status" value="1"/>
</dbReference>
<feature type="domain" description="GGDEF" evidence="4">
    <location>
        <begin position="301"/>
        <end position="447"/>
    </location>
</feature>
<dbReference type="Gene3D" id="3.30.70.270">
    <property type="match status" value="1"/>
</dbReference>
<evidence type="ECO:0000256" key="1">
    <source>
        <dbReference type="SAM" id="Phobius"/>
    </source>
</evidence>
<evidence type="ECO:0000259" key="4">
    <source>
        <dbReference type="PROSITE" id="PS50887"/>
    </source>
</evidence>
<dbReference type="SUPFAM" id="SSF55073">
    <property type="entry name" value="Nucleotide cyclase"/>
    <property type="match status" value="1"/>
</dbReference>
<dbReference type="RefSeq" id="WP_164650184.1">
    <property type="nucleotide sequence ID" value="NZ_CP047476.1"/>
</dbReference>
<protein>
    <submittedName>
        <fullName evidence="5">EAL domain-containing protein</fullName>
    </submittedName>
</protein>
<dbReference type="Pfam" id="PF00672">
    <property type="entry name" value="HAMP"/>
    <property type="match status" value="1"/>
</dbReference>
<accession>A0A7Z2YFK5</accession>
<dbReference type="EMBL" id="CP047476">
    <property type="protein sequence ID" value="QIA65284.1"/>
    <property type="molecule type" value="Genomic_DNA"/>
</dbReference>
<dbReference type="Pfam" id="PF00563">
    <property type="entry name" value="EAL"/>
    <property type="match status" value="1"/>
</dbReference>
<sequence>MRATIFTKLLAILLLTISIMVSMFLFVAHSLNDDFIDRVYNEVEFVLNENATDFLLTHADKNMDYLQGEIVNSMYFSNADEILSSINKFTNDSSTDAIYVFDKNQQLLAKMSKYEVKNNTQLFEEAEYLLGIHDEAYIQIDQKLAIARSFYIYDEPVGYVLIVSNKDFYSNEIDVSLDVIQSLSLIQRDKHLYQYTIVVTLSTLMFLILAGTLLTRLLKPVRRLKQDINNFGERSITSKPFEDYPNDEFGELARSFKMMRDKVTKREQEIVRLAQFDPLTNLYNRNYLINRFETIITDQNTQVICLYMDLDNFKEINDTFGHDEGDLLIQEVAGHLAMLRTKEHEDPFLQKCFQECMTLSRLGGDEFVLLFQIQDISISVYSLGYQIANEVKALFRNRLVSYHVSSSMGLSLYPLDGATVDELMKKADIAMYSAKSKGKGRFEFFNEEMSTALARDRMIEQNLIRALEEEGTPQFHMVYQPQYYLRSDKLVGVESLVRWLHPEQGFISPAEFIPIAERKGMIEKLGKVTVQLILEDMKQWRNYGWDIPVSWNLSTVELLKTDIVDYLISELKRANIDRDLLNIEITETALVTDLNRAKKQINDLRQHGFRVWLDDFGTGYSSLSILGEVEIDGLKIDRSFVSAIGNGETSKTLVVDALVQLTNTFDIYIVAEGIETKEQLEYLKATRCHYGQGYFYSKPICADQMLDYFKQSAELKSAVNAC</sequence>
<dbReference type="PROSITE" id="PS50887">
    <property type="entry name" value="GGDEF"/>
    <property type="match status" value="1"/>
</dbReference>
<feature type="transmembrane region" description="Helical" evidence="1">
    <location>
        <begin position="192"/>
        <end position="215"/>
    </location>
</feature>
<dbReference type="GO" id="GO:0071111">
    <property type="term" value="F:cyclic-guanylate-specific phosphodiesterase activity"/>
    <property type="evidence" value="ECO:0007669"/>
    <property type="project" value="InterPro"/>
</dbReference>
<proteinExistence type="predicted"/>
<dbReference type="SMART" id="SM00267">
    <property type="entry name" value="GGDEF"/>
    <property type="match status" value="1"/>
</dbReference>
<dbReference type="InterPro" id="IPR050706">
    <property type="entry name" value="Cyclic-di-GMP_PDE-like"/>
</dbReference>
<dbReference type="CDD" id="cd06225">
    <property type="entry name" value="HAMP"/>
    <property type="match status" value="1"/>
</dbReference>
<dbReference type="InterPro" id="IPR003660">
    <property type="entry name" value="HAMP_dom"/>
</dbReference>
<dbReference type="SMART" id="SM00052">
    <property type="entry name" value="EAL"/>
    <property type="match status" value="1"/>
</dbReference>
<evidence type="ECO:0000313" key="6">
    <source>
        <dbReference type="Proteomes" id="UP000464262"/>
    </source>
</evidence>
<dbReference type="SUPFAM" id="SSF141868">
    <property type="entry name" value="EAL domain-like"/>
    <property type="match status" value="1"/>
</dbReference>
<name>A0A7Z2YFK5_9VIBR</name>
<dbReference type="SMART" id="SM00304">
    <property type="entry name" value="HAMP"/>
    <property type="match status" value="1"/>
</dbReference>
<gene>
    <name evidence="5" type="ORF">GT360_17205</name>
</gene>
<keyword evidence="1" id="KW-0472">Membrane</keyword>
<dbReference type="PANTHER" id="PTHR33121:SF70">
    <property type="entry name" value="SIGNALING PROTEIN YKOW"/>
    <property type="match status" value="1"/>
</dbReference>
<dbReference type="GO" id="GO:0016020">
    <property type="term" value="C:membrane"/>
    <property type="evidence" value="ECO:0007669"/>
    <property type="project" value="InterPro"/>
</dbReference>
<evidence type="ECO:0000313" key="5">
    <source>
        <dbReference type="EMBL" id="QIA65284.1"/>
    </source>
</evidence>
<keyword evidence="1" id="KW-1133">Transmembrane helix</keyword>
<dbReference type="InterPro" id="IPR035919">
    <property type="entry name" value="EAL_sf"/>
</dbReference>
<dbReference type="NCBIfam" id="TIGR00254">
    <property type="entry name" value="GGDEF"/>
    <property type="match status" value="1"/>
</dbReference>
<reference evidence="5 6" key="1">
    <citation type="submission" date="2020-01" db="EMBL/GenBank/DDBJ databases">
        <title>Whole genome and functional gene identification of agarase of Vibrio HN897.</title>
        <authorList>
            <person name="Liu Y."/>
            <person name="Zhao Z."/>
        </authorList>
    </citation>
    <scope>NUCLEOTIDE SEQUENCE [LARGE SCALE GENOMIC DNA]</scope>
    <source>
        <strain evidence="5 6">HN897</strain>
    </source>
</reference>
<dbReference type="InterPro" id="IPR043128">
    <property type="entry name" value="Rev_trsase/Diguanyl_cyclase"/>
</dbReference>
<feature type="domain" description="EAL" evidence="2">
    <location>
        <begin position="456"/>
        <end position="713"/>
    </location>
</feature>